<evidence type="ECO:0000313" key="15">
    <source>
        <dbReference type="EnsemblMetazoa" id="AFUN018700-PA"/>
    </source>
</evidence>
<evidence type="ECO:0000256" key="6">
    <source>
        <dbReference type="ARBA" id="ARBA00023157"/>
    </source>
</evidence>
<dbReference type="VEuPathDB" id="VectorBase:AFUN2_007213"/>
<dbReference type="Pfam" id="PF07677">
    <property type="entry name" value="A2M_recep"/>
    <property type="match status" value="1"/>
</dbReference>
<dbReference type="Gene3D" id="6.20.50.160">
    <property type="match status" value="1"/>
</dbReference>
<feature type="domain" description="Alpha-macroglobulin receptor-binding" evidence="14">
    <location>
        <begin position="1237"/>
        <end position="1326"/>
    </location>
</feature>
<dbReference type="Pfam" id="PF21412">
    <property type="entry name" value="TEP1_CUB2"/>
    <property type="match status" value="1"/>
</dbReference>
<evidence type="ECO:0000259" key="13">
    <source>
        <dbReference type="SMART" id="SM01360"/>
    </source>
</evidence>
<dbReference type="STRING" id="62324.A0A4Y0BF80"/>
<dbReference type="Gene3D" id="2.60.40.2950">
    <property type="match status" value="1"/>
</dbReference>
<evidence type="ECO:0000256" key="4">
    <source>
        <dbReference type="ARBA" id="ARBA00022859"/>
    </source>
</evidence>
<dbReference type="Pfam" id="PF17791">
    <property type="entry name" value="MG3"/>
    <property type="match status" value="1"/>
</dbReference>
<dbReference type="GO" id="GO:0004866">
    <property type="term" value="F:endopeptidase inhibitor activity"/>
    <property type="evidence" value="ECO:0007669"/>
    <property type="project" value="InterPro"/>
</dbReference>
<keyword evidence="5" id="KW-0882">Thioester bond</keyword>
<keyword evidence="3 11" id="KW-0732">Signal</keyword>
<dbReference type="Pfam" id="PF00207">
    <property type="entry name" value="A2M"/>
    <property type="match status" value="1"/>
</dbReference>
<evidence type="ECO:0000256" key="5">
    <source>
        <dbReference type="ARBA" id="ARBA00022966"/>
    </source>
</evidence>
<dbReference type="Pfam" id="PF07703">
    <property type="entry name" value="A2M_BRD"/>
    <property type="match status" value="1"/>
</dbReference>
<dbReference type="PANTHER" id="PTHR11412:SF136">
    <property type="entry name" value="CD109 ANTIGEN"/>
    <property type="match status" value="1"/>
</dbReference>
<evidence type="ECO:0000256" key="8">
    <source>
        <dbReference type="ARBA" id="ARBA00057615"/>
    </source>
</evidence>
<dbReference type="CDD" id="cd02897">
    <property type="entry name" value="A2M_2"/>
    <property type="match status" value="1"/>
</dbReference>
<comment type="subcellular location">
    <subcellularLocation>
        <location evidence="1">Secreted</location>
    </subcellularLocation>
</comment>
<evidence type="ECO:0000256" key="10">
    <source>
        <dbReference type="ARBA" id="ARBA00078071"/>
    </source>
</evidence>
<reference evidence="15" key="1">
    <citation type="submission" date="2020-05" db="UniProtKB">
        <authorList>
            <consortium name="EnsemblMetazoa"/>
        </authorList>
    </citation>
    <scope>IDENTIFICATION</scope>
    <source>
        <strain evidence="15">FUMOZ</strain>
    </source>
</reference>
<dbReference type="GO" id="GO:0002376">
    <property type="term" value="P:immune system process"/>
    <property type="evidence" value="ECO:0007669"/>
    <property type="project" value="UniProtKB-KW"/>
</dbReference>
<evidence type="ECO:0000256" key="1">
    <source>
        <dbReference type="ARBA" id="ARBA00004613"/>
    </source>
</evidence>
<evidence type="ECO:0000256" key="3">
    <source>
        <dbReference type="ARBA" id="ARBA00022729"/>
    </source>
</evidence>
<sequence length="1349" mass="153896">MWQFIRLRLLTVILFAAAAHGILVVGPKFIRANQDYTVVISNFNTNLNKVDLMLRIEGHTGDGQNVLNITKSVDVRKQMNRMINFNIPKDLAIGNYKITIDGHRGFSFHKEVYLVYLSKTVSGLIQIDKPVYKPGDTVQFRVIVLDTELKPSTRIETVQVSIRDPQNNVVRKWSSARLYAGVFENNLQIAPTPMLGIWNISVLVDGEVLVSKTFEVKEYVLSSFDVEVVPTVIPLEEHQSLSLTIAANYHFGKPVKGHVKVELYLEDDKRDQVKEFDVYGMGQVTLRFNEELELFHDQQDVTVKTTFNEQFTGRTAMKEQKISVYKHLYRATMEKDSEHFRAGIIFKCKLKLTYHDGLPVKNVPMLVIVEGEDVDNEKVYVTDSKGAIKLEMRPTEATQEMTIRLEDNTSQFSFHEVIKKAETDTFIKLNLVSSVKINQSIRMLVTCNTKMTFYYYYVVSKGTIVYGNVKRVSGLTKDYLTIDATERMLPKATILVATIANAMMVTDTFEVDLNQLSNKLEIRMENTAVKPGHEIELQLYGRPNAHVWLAAYDKGLLQFSNKHDLFWKDVIEAFDNFHAVKEDEFNVFHSIGLFAEMSGEARIETRNTASMRFGGNYMKPTSTMVPYRTNFQESWLWQNVTIGTSGKRNMIEMVPDSTTSWYLTGFSIDPVYGLGIIKKPIQFTTIQPFYIVDSLPYSIKRGEVIALQFTLFNNLEREYTADVTLYSVANQTEFIGQSVEDLSYTKSVSVPPRVGVPISFLVKARKLGEMAVRVKTTIKARQESDALEKVIRVMPESLMQEKMESRFFAFNTHTTQTFPISLDFNKKAEYGSKKLKFRLNPNLLTTVINNLGNLLDIPSGSGEQNMIHFVPNIVVLDYLHAIGSKQQNLIDKATSLLRQGYQNQMRYRQTDGSFGVWQNKGGSVFLTAFVAKSMKTASKYITEVDVAMVEKAYDWLASKQHSSGRFDEVGAVIHQEMQGGLRNGIALTSYVLTALLENEKAKEKHAAVIQKTMRYLSSNLEDIQNPYDLSIATYALMLYGHEKKTTTLDKLIALSTPRNIGNDMERYWNSTNSIEATAYALMSFVLAGKYEAGIPVMRWLVNQRYVTGSFPRTQDTFVGLKALTKLAEKISPLRNDYTIQLNFKHRMSTKLPTKHFRISSQDINITDFEDIPEETKSLEITVGGIGFGLLQVIYQYSLNLVNFEHRFHLTVTKLSSDYELRLKVCTSFIPQLTHQRSNLAHIEVAFPSGYVVDQNPISEQTSFNPIQHTDIRYGGTSVVVYYNNMGIERNCFTVTAYRRFRVALKRPAYVVVYDSVNEDWNAIKLYEVDKQEVCDICDETDCSKYCKKR</sequence>
<name>A0A4Y0BF80_ANOFN</name>
<dbReference type="Gene3D" id="2.60.40.690">
    <property type="entry name" value="Alpha-macroglobulin, receptor-binding domain"/>
    <property type="match status" value="1"/>
</dbReference>
<dbReference type="InterPro" id="IPR009048">
    <property type="entry name" value="A-macroglobulin_rcpt-bd"/>
</dbReference>
<evidence type="ECO:0000256" key="9">
    <source>
        <dbReference type="ARBA" id="ARBA00063781"/>
    </source>
</evidence>
<dbReference type="InterPro" id="IPR008930">
    <property type="entry name" value="Terpenoid_cyclase/PrenylTrfase"/>
</dbReference>
<dbReference type="InterPro" id="IPR002890">
    <property type="entry name" value="MG2"/>
</dbReference>
<dbReference type="SMART" id="SM01359">
    <property type="entry name" value="A2M_N_2"/>
    <property type="match status" value="1"/>
</dbReference>
<dbReference type="Gene3D" id="2.60.40.1940">
    <property type="match status" value="1"/>
</dbReference>
<proteinExistence type="predicted"/>
<dbReference type="InterPro" id="IPR011625">
    <property type="entry name" value="A2M_N_BRD"/>
</dbReference>
<dbReference type="VEuPathDB" id="VectorBase:AFUN018700"/>
<evidence type="ECO:0000256" key="2">
    <source>
        <dbReference type="ARBA" id="ARBA00022525"/>
    </source>
</evidence>
<feature type="signal peptide" evidence="11">
    <location>
        <begin position="1"/>
        <end position="21"/>
    </location>
</feature>
<comment type="function">
    <text evidence="8">Binds covalently through a thioester bond to the pathogen surface resulting in pathogen clearance.</text>
</comment>
<evidence type="ECO:0000256" key="11">
    <source>
        <dbReference type="SAM" id="SignalP"/>
    </source>
</evidence>
<dbReference type="Gene3D" id="2.20.130.20">
    <property type="match status" value="1"/>
</dbReference>
<dbReference type="EnsemblMetazoa" id="AFUN018700-RA">
    <property type="protein sequence ID" value="AFUN018700-PA"/>
    <property type="gene ID" value="AFUN018700"/>
</dbReference>
<organism evidence="15">
    <name type="scientific">Anopheles funestus</name>
    <name type="common">African malaria mosquito</name>
    <dbReference type="NCBI Taxonomy" id="62324"/>
    <lineage>
        <taxon>Eukaryota</taxon>
        <taxon>Metazoa</taxon>
        <taxon>Ecdysozoa</taxon>
        <taxon>Arthropoda</taxon>
        <taxon>Hexapoda</taxon>
        <taxon>Insecta</taxon>
        <taxon>Pterygota</taxon>
        <taxon>Neoptera</taxon>
        <taxon>Endopterygota</taxon>
        <taxon>Diptera</taxon>
        <taxon>Nematocera</taxon>
        <taxon>Culicoidea</taxon>
        <taxon>Culicidae</taxon>
        <taxon>Anophelinae</taxon>
        <taxon>Anopheles</taxon>
    </lineage>
</organism>
<feature type="chain" id="PRO_5021444947" description="TEP1-F" evidence="11">
    <location>
        <begin position="22"/>
        <end position="1349"/>
    </location>
</feature>
<dbReference type="Gene3D" id="1.50.10.20">
    <property type="match status" value="1"/>
</dbReference>
<dbReference type="Gene3D" id="2.60.40.1930">
    <property type="match status" value="2"/>
</dbReference>
<dbReference type="InterPro" id="IPR036595">
    <property type="entry name" value="A-macroglobulin_rcpt-bd_sf"/>
</dbReference>
<dbReference type="InterPro" id="IPR049135">
    <property type="entry name" value="TEP1_CUB2"/>
</dbReference>
<evidence type="ECO:0000256" key="7">
    <source>
        <dbReference type="ARBA" id="ARBA00023180"/>
    </source>
</evidence>
<dbReference type="SMART" id="SM01419">
    <property type="entry name" value="Thiol-ester_cl"/>
    <property type="match status" value="1"/>
</dbReference>
<feature type="domain" description="Alpha-2-macroglobulin" evidence="13">
    <location>
        <begin position="634"/>
        <end position="725"/>
    </location>
</feature>
<dbReference type="SUPFAM" id="SSF49410">
    <property type="entry name" value="Alpha-macroglobulin receptor domain"/>
    <property type="match status" value="1"/>
</dbReference>
<dbReference type="InterPro" id="IPR011626">
    <property type="entry name" value="Alpha-macroglobulin_TED"/>
</dbReference>
<keyword evidence="4" id="KW-0391">Immunity</keyword>
<dbReference type="InterPro" id="IPR013783">
    <property type="entry name" value="Ig-like_fold"/>
</dbReference>
<evidence type="ECO:0000259" key="14">
    <source>
        <dbReference type="SMART" id="SM01361"/>
    </source>
</evidence>
<dbReference type="Pfam" id="PF07678">
    <property type="entry name" value="TED_complement"/>
    <property type="match status" value="1"/>
</dbReference>
<evidence type="ECO:0000259" key="12">
    <source>
        <dbReference type="SMART" id="SM01359"/>
    </source>
</evidence>
<dbReference type="FunFam" id="2.60.40.1930:FF:000001">
    <property type="entry name" value="CD109 isoform 3"/>
    <property type="match status" value="1"/>
</dbReference>
<keyword evidence="6" id="KW-1015">Disulfide bond</keyword>
<accession>A0A4Y0BF80</accession>
<dbReference type="InterPro" id="IPR001599">
    <property type="entry name" value="Macroglobln_a2"/>
</dbReference>
<dbReference type="SMART" id="SM01361">
    <property type="entry name" value="A2M_recep"/>
    <property type="match status" value="1"/>
</dbReference>
<dbReference type="Pfam" id="PF17789">
    <property type="entry name" value="MG4"/>
    <property type="match status" value="1"/>
</dbReference>
<dbReference type="InterPro" id="IPR041813">
    <property type="entry name" value="A2M_TED"/>
</dbReference>
<dbReference type="Gene3D" id="2.60.120.1540">
    <property type="match status" value="1"/>
</dbReference>
<dbReference type="PANTHER" id="PTHR11412">
    <property type="entry name" value="MACROGLOBULIN / COMPLEMENT"/>
    <property type="match status" value="1"/>
</dbReference>
<dbReference type="InterPro" id="IPR041555">
    <property type="entry name" value="MG3"/>
</dbReference>
<dbReference type="SMART" id="SM01360">
    <property type="entry name" value="A2M"/>
    <property type="match status" value="1"/>
</dbReference>
<dbReference type="InterPro" id="IPR040839">
    <property type="entry name" value="MG4"/>
</dbReference>
<keyword evidence="2" id="KW-0964">Secreted</keyword>
<dbReference type="Pfam" id="PF01835">
    <property type="entry name" value="MG2"/>
    <property type="match status" value="1"/>
</dbReference>
<dbReference type="InterPro" id="IPR047565">
    <property type="entry name" value="Alpha-macroglob_thiol-ester_cl"/>
</dbReference>
<dbReference type="InterPro" id="IPR050473">
    <property type="entry name" value="A2M/Complement_sys"/>
</dbReference>
<keyword evidence="7" id="KW-0325">Glycoprotein</keyword>
<dbReference type="SUPFAM" id="SSF48239">
    <property type="entry name" value="Terpenoid cyclases/Protein prenyltransferases"/>
    <property type="match status" value="1"/>
</dbReference>
<dbReference type="GO" id="GO:0005615">
    <property type="term" value="C:extracellular space"/>
    <property type="evidence" value="ECO:0007669"/>
    <property type="project" value="InterPro"/>
</dbReference>
<protein>
    <recommendedName>
        <fullName evidence="10">TEP1-F</fullName>
    </recommendedName>
</protein>
<comment type="subunit">
    <text evidence="9">Heterodimer of a TEP1-N chain and an TEP1-C chain non-covalently linked. Forms a complex composed of TEP1-N and TEP1-C heterodimer, LRIM1 and APL1C; the interaction stabilizes TEP1-N and TEP1-C heterodimer, prevents its binding to tissues while circulating in the hemolymph and protects the thioester bond from hydrolysis. Mature TEP1 and to a lesser extent full-length TEP1 interact with SPCLIP1; the interaction is induced by microbial infection.</text>
</comment>
<feature type="domain" description="Alpha-2-macroglobulin bait region" evidence="12">
    <location>
        <begin position="427"/>
        <end position="559"/>
    </location>
</feature>
<dbReference type="Gene3D" id="2.60.40.10">
    <property type="entry name" value="Immunoglobulins"/>
    <property type="match status" value="2"/>
</dbReference>